<sequence>MKPYITDAFKDGKFVLKFQCEGKSYEQIQETLQGTQVTAYAMPDTHSFQSAWLFQLFFSNGCVVEFSSSCTEVGGWQEVGSLNLRFDQELTLDQAQDATLCVKTGVEKFYVKSIDRLIYEDADVYAECGIVFSDSSGREILVAAGPAPGSVSVQAPFSTGEFQPEFAMTKYKRVSI</sequence>
<name>A0ABW0MDQ7_9BURK</name>
<dbReference type="Proteomes" id="UP001596045">
    <property type="component" value="Unassembled WGS sequence"/>
</dbReference>
<organism evidence="1 2">
    <name type="scientific">Paraherbaspirillum soli</name>
    <dbReference type="NCBI Taxonomy" id="631222"/>
    <lineage>
        <taxon>Bacteria</taxon>
        <taxon>Pseudomonadati</taxon>
        <taxon>Pseudomonadota</taxon>
        <taxon>Betaproteobacteria</taxon>
        <taxon>Burkholderiales</taxon>
        <taxon>Oxalobacteraceae</taxon>
        <taxon>Paraherbaspirillum</taxon>
    </lineage>
</organism>
<evidence type="ECO:0000313" key="1">
    <source>
        <dbReference type="EMBL" id="MFC5475101.1"/>
    </source>
</evidence>
<reference evidence="2" key="1">
    <citation type="journal article" date="2019" name="Int. J. Syst. Evol. Microbiol.">
        <title>The Global Catalogue of Microorganisms (GCM) 10K type strain sequencing project: providing services to taxonomists for standard genome sequencing and annotation.</title>
        <authorList>
            <consortium name="The Broad Institute Genomics Platform"/>
            <consortium name="The Broad Institute Genome Sequencing Center for Infectious Disease"/>
            <person name="Wu L."/>
            <person name="Ma J."/>
        </authorList>
    </citation>
    <scope>NUCLEOTIDE SEQUENCE [LARGE SCALE GENOMIC DNA]</scope>
    <source>
        <strain evidence="2">JCM 17066</strain>
    </source>
</reference>
<comment type="caution">
    <text evidence="1">The sequence shown here is derived from an EMBL/GenBank/DDBJ whole genome shotgun (WGS) entry which is preliminary data.</text>
</comment>
<keyword evidence="2" id="KW-1185">Reference proteome</keyword>
<proteinExistence type="predicted"/>
<evidence type="ECO:0000313" key="2">
    <source>
        <dbReference type="Proteomes" id="UP001596045"/>
    </source>
</evidence>
<protein>
    <submittedName>
        <fullName evidence="1">Uncharacterized protein</fullName>
    </submittedName>
</protein>
<dbReference type="RefSeq" id="WP_378998206.1">
    <property type="nucleotide sequence ID" value="NZ_JBHSMT010000026.1"/>
</dbReference>
<dbReference type="EMBL" id="JBHSMT010000026">
    <property type="protein sequence ID" value="MFC5475101.1"/>
    <property type="molecule type" value="Genomic_DNA"/>
</dbReference>
<accession>A0ABW0MDQ7</accession>
<gene>
    <name evidence="1" type="ORF">ACFPM8_14155</name>
</gene>